<dbReference type="Pfam" id="PF02719">
    <property type="entry name" value="Polysacc_synt_2"/>
    <property type="match status" value="1"/>
</dbReference>
<evidence type="ECO:0000313" key="6">
    <source>
        <dbReference type="Proteomes" id="UP000269199"/>
    </source>
</evidence>
<proteinExistence type="inferred from homology"/>
<dbReference type="PANTHER" id="PTHR43318:SF1">
    <property type="entry name" value="POLYSACCHARIDE BIOSYNTHESIS PROTEIN EPSC-RELATED"/>
    <property type="match status" value="1"/>
</dbReference>
<keyword evidence="2" id="KW-0472">Membrane</keyword>
<accession>A0AAD0XFR2</accession>
<comment type="similarity">
    <text evidence="1">Belongs to the polysaccharide synthase family.</text>
</comment>
<feature type="transmembrane region" description="Helical" evidence="2">
    <location>
        <begin position="77"/>
        <end position="100"/>
    </location>
</feature>
<evidence type="ECO:0000259" key="4">
    <source>
        <dbReference type="Pfam" id="PF17836"/>
    </source>
</evidence>
<dbReference type="CDD" id="cd05237">
    <property type="entry name" value="UDP_invert_4-6DH_SDR_e"/>
    <property type="match status" value="1"/>
</dbReference>
<sequence>MRRKLIHFPRPIKQSIVIAIDLVICVVSTWVAFSLRLDTVHFPVGYQWHVYQITPMLMLPIFLRFGLYRAVFRYTGIAAIVSIAKAIALYGLILFAFLMWLALPGVPRSIGLLQPLLLFSMIGGSRAFARLWLSQADGERKYQRDSRMLIYGAGGAGAQIADVLQQRKQFTIIGFLDDKPELDGKLINGLKVYPAGAVGDVIRLFAVTDILLALPSVTRTRRNEILDSLRQYHVHVSSLPDLTDLARGKVMMSDIHELDIVDLLGRDPVAPNPALISRNVFDKVVMVTGAGGSIGSELCRQILRARPSCLLLLDHNEFSLYAIHRDLMDRALDQQLQVTLIPLLGSVKDFDRLAQICRAWRPRTIYHAAAYKHVPLVEHNPAEGIRNNVFGTLNVAKAAIESGVHDMVLISTDKAVRPTNVMGATKRLAEMILQALSVSSVKPFGDLQAQYNEDGIKTRFSMVRFGNVLDSSGSVVPLFREQIKNGGPITLTDKEVTRYFMTIPEAAQLVIQAGAMAEGGDVFLLDMGTPVRIFDLARRMIELSGLTVRDEQRQDGDIEIQITGLRPGEKLYEELLIGDNAKGTAHPRIMRAREEMLPWPELLKSLDQLSLIVEKNDVEAVRTLLSNLVAGYSPACEIVDWVNAASNQASIEVLPVPTTLEI</sequence>
<dbReference type="InterPro" id="IPR003869">
    <property type="entry name" value="Polysac_CapD-like"/>
</dbReference>
<dbReference type="Pfam" id="PF17836">
    <property type="entry name" value="PglD_N"/>
    <property type="match status" value="1"/>
</dbReference>
<protein>
    <submittedName>
        <fullName evidence="5">Polysaccharide biosynthesis protein</fullName>
    </submittedName>
</protein>
<dbReference type="PANTHER" id="PTHR43318">
    <property type="entry name" value="UDP-N-ACETYLGLUCOSAMINE 4,6-DEHYDRATASE"/>
    <property type="match status" value="1"/>
</dbReference>
<dbReference type="EMBL" id="CP024996">
    <property type="protein sequence ID" value="AYR22745.1"/>
    <property type="molecule type" value="Genomic_DNA"/>
</dbReference>
<feature type="transmembrane region" description="Helical" evidence="2">
    <location>
        <begin position="12"/>
        <end position="33"/>
    </location>
</feature>
<evidence type="ECO:0000256" key="2">
    <source>
        <dbReference type="SAM" id="Phobius"/>
    </source>
</evidence>
<reference evidence="5 6" key="1">
    <citation type="submission" date="2017-11" db="EMBL/GenBank/DDBJ databases">
        <title>Complete genome sequence of Herbaspirillum rubrisubalbicans DSM 11543.</title>
        <authorList>
            <person name="Chen M."/>
            <person name="An Q."/>
        </authorList>
    </citation>
    <scope>NUCLEOTIDE SEQUENCE [LARGE SCALE GENOMIC DNA]</scope>
    <source>
        <strain evidence="5 6">DSM 11543</strain>
    </source>
</reference>
<evidence type="ECO:0000313" key="5">
    <source>
        <dbReference type="EMBL" id="AYR22745.1"/>
    </source>
</evidence>
<dbReference type="InterPro" id="IPR051203">
    <property type="entry name" value="Polysaccharide_Synthase-Rel"/>
</dbReference>
<organism evidence="5 6">
    <name type="scientific">Herbaspirillum rubrisubalbicans</name>
    <dbReference type="NCBI Taxonomy" id="80842"/>
    <lineage>
        <taxon>Bacteria</taxon>
        <taxon>Pseudomonadati</taxon>
        <taxon>Pseudomonadota</taxon>
        <taxon>Betaproteobacteria</taxon>
        <taxon>Burkholderiales</taxon>
        <taxon>Oxalobacteraceae</taxon>
        <taxon>Herbaspirillum</taxon>
    </lineage>
</organism>
<dbReference type="AlphaFoldDB" id="A0AAD0XFR2"/>
<dbReference type="InterPro" id="IPR036291">
    <property type="entry name" value="NAD(P)-bd_dom_sf"/>
</dbReference>
<evidence type="ECO:0000256" key="1">
    <source>
        <dbReference type="ARBA" id="ARBA00007430"/>
    </source>
</evidence>
<dbReference type="RefSeq" id="WP_061790440.1">
    <property type="nucleotide sequence ID" value="NZ_CP024996.1"/>
</dbReference>
<evidence type="ECO:0000259" key="3">
    <source>
        <dbReference type="Pfam" id="PF02719"/>
    </source>
</evidence>
<keyword evidence="2" id="KW-1133">Transmembrane helix</keyword>
<name>A0AAD0XFR2_9BURK</name>
<dbReference type="Gene3D" id="3.40.50.720">
    <property type="entry name" value="NAD(P)-binding Rossmann-like Domain"/>
    <property type="match status" value="2"/>
</dbReference>
<feature type="transmembrane region" description="Helical" evidence="2">
    <location>
        <begin position="45"/>
        <end position="65"/>
    </location>
</feature>
<dbReference type="InterPro" id="IPR041561">
    <property type="entry name" value="PglD_N"/>
</dbReference>
<feature type="domain" description="Polysaccharide biosynthesis protein CapD-like" evidence="3">
    <location>
        <begin position="285"/>
        <end position="593"/>
    </location>
</feature>
<keyword evidence="2" id="KW-0812">Transmembrane</keyword>
<dbReference type="SUPFAM" id="SSF51735">
    <property type="entry name" value="NAD(P)-binding Rossmann-fold domains"/>
    <property type="match status" value="2"/>
</dbReference>
<dbReference type="Proteomes" id="UP000269199">
    <property type="component" value="Chromosome"/>
</dbReference>
<feature type="domain" description="PglD N-terminal" evidence="4">
    <location>
        <begin position="148"/>
        <end position="195"/>
    </location>
</feature>
<gene>
    <name evidence="5" type="ORF">RC54_02430</name>
</gene>